<accession>J3JBS7</accession>
<protein>
    <submittedName>
        <fullName evidence="4">XRE family transcriptional regulator</fullName>
    </submittedName>
</protein>
<dbReference type="SMART" id="SM00530">
    <property type="entry name" value="HTH_XRE"/>
    <property type="match status" value="1"/>
</dbReference>
<dbReference type="GO" id="GO:0003677">
    <property type="term" value="F:DNA binding"/>
    <property type="evidence" value="ECO:0007669"/>
    <property type="project" value="UniProtKB-KW"/>
</dbReference>
<evidence type="ECO:0000259" key="3">
    <source>
        <dbReference type="PROSITE" id="PS50943"/>
    </source>
</evidence>
<evidence type="ECO:0000256" key="2">
    <source>
        <dbReference type="SAM" id="Phobius"/>
    </source>
</evidence>
<dbReference type="Pfam" id="PF01381">
    <property type="entry name" value="HTH_3"/>
    <property type="match status" value="1"/>
</dbReference>
<proteinExistence type="predicted"/>
<keyword evidence="2" id="KW-0472">Membrane</keyword>
<sequence>MGLKQQLKSYRLQKGWTQKMLAEKLNVSDKTISSWETGRSYPDIALLLQLSELFQISLDEFLRGDTPTIKRIDRDLKVKKVYQRILITLVVAMVGLLIFFNVYQYRNQWVDRFNPFLALTTGYATLPAKVTYNGGNQYQKSTAKLQVSDPYTDIWVVESPFGAGTRLSFQGGQAPPNKHYVLIQHKGLYVKRLSFIPWTSIPANYRAIMAEKYRRLPAATNEPVHH</sequence>
<gene>
    <name evidence="4" type="ORF">A11Y_21975</name>
</gene>
<dbReference type="PANTHER" id="PTHR46558:SF15">
    <property type="entry name" value="HELIX-TURN-HELIX DOMAIN PROTEIN"/>
    <property type="match status" value="1"/>
</dbReference>
<evidence type="ECO:0000313" key="4">
    <source>
        <dbReference type="EMBL" id="EJN55982.1"/>
    </source>
</evidence>
<dbReference type="AlphaFoldDB" id="J3JBS7"/>
<dbReference type="RefSeq" id="WP_003678349.1">
    <property type="nucleotide sequence ID" value="NZ_AKFP01000024.1"/>
</dbReference>
<organism evidence="4 5">
    <name type="scientific">Loigolactobacillus coryniformis subsp. coryniformis CECT 5711</name>
    <dbReference type="NCBI Taxonomy" id="1185325"/>
    <lineage>
        <taxon>Bacteria</taxon>
        <taxon>Bacillati</taxon>
        <taxon>Bacillota</taxon>
        <taxon>Bacilli</taxon>
        <taxon>Lactobacillales</taxon>
        <taxon>Lactobacillaceae</taxon>
        <taxon>Loigolactobacillus</taxon>
    </lineage>
</organism>
<dbReference type="PROSITE" id="PS50943">
    <property type="entry name" value="HTH_CROC1"/>
    <property type="match status" value="1"/>
</dbReference>
<dbReference type="PATRIC" id="fig|1185325.3.peg.1200"/>
<keyword evidence="1" id="KW-0238">DNA-binding</keyword>
<dbReference type="Proteomes" id="UP000007271">
    <property type="component" value="Unassembled WGS sequence"/>
</dbReference>
<feature type="domain" description="HTH cro/C1-type" evidence="3">
    <location>
        <begin position="7"/>
        <end position="61"/>
    </location>
</feature>
<dbReference type="InterPro" id="IPR010982">
    <property type="entry name" value="Lambda_DNA-bd_dom_sf"/>
</dbReference>
<name>J3JBS7_9LACO</name>
<dbReference type="Gene3D" id="1.10.260.40">
    <property type="entry name" value="lambda repressor-like DNA-binding domains"/>
    <property type="match status" value="1"/>
</dbReference>
<keyword evidence="2" id="KW-1133">Transmembrane helix</keyword>
<dbReference type="STRING" id="1185325.A11Y_21975"/>
<dbReference type="InterPro" id="IPR001387">
    <property type="entry name" value="Cro/C1-type_HTH"/>
</dbReference>
<dbReference type="EMBL" id="AKFP01000024">
    <property type="protein sequence ID" value="EJN55982.1"/>
    <property type="molecule type" value="Genomic_DNA"/>
</dbReference>
<keyword evidence="2" id="KW-0812">Transmembrane</keyword>
<evidence type="ECO:0000313" key="5">
    <source>
        <dbReference type="Proteomes" id="UP000007271"/>
    </source>
</evidence>
<reference evidence="4 5" key="1">
    <citation type="submission" date="2012-05" db="EMBL/GenBank/DDBJ databases">
        <title>Complete Genome Sequence of Lactobacillus coryniformis CECT5711.</title>
        <authorList>
            <person name="Rodriguez J.M."/>
        </authorList>
    </citation>
    <scope>NUCLEOTIDE SEQUENCE [LARGE SCALE GENOMIC DNA]</scope>
    <source>
        <strain evidence="5">CECT5711</strain>
    </source>
</reference>
<dbReference type="SUPFAM" id="SSF47413">
    <property type="entry name" value="lambda repressor-like DNA-binding domains"/>
    <property type="match status" value="1"/>
</dbReference>
<comment type="caution">
    <text evidence="4">The sequence shown here is derived from an EMBL/GenBank/DDBJ whole genome shotgun (WGS) entry which is preliminary data.</text>
</comment>
<dbReference type="PANTHER" id="PTHR46558">
    <property type="entry name" value="TRACRIPTIONAL REGULATORY PROTEIN-RELATED-RELATED"/>
    <property type="match status" value="1"/>
</dbReference>
<feature type="transmembrane region" description="Helical" evidence="2">
    <location>
        <begin position="81"/>
        <end position="103"/>
    </location>
</feature>
<evidence type="ECO:0000256" key="1">
    <source>
        <dbReference type="ARBA" id="ARBA00023125"/>
    </source>
</evidence>
<dbReference type="CDD" id="cd00093">
    <property type="entry name" value="HTH_XRE"/>
    <property type="match status" value="1"/>
</dbReference>